<dbReference type="Gene3D" id="3.40.50.2300">
    <property type="match status" value="1"/>
</dbReference>
<name>A0ABD0VET8_DENTH</name>
<reference evidence="7 8" key="1">
    <citation type="journal article" date="2024" name="Plant Biotechnol. J.">
        <title>Dendrobium thyrsiflorum genome and its molecular insights into genes involved in important horticultural traits.</title>
        <authorList>
            <person name="Chen B."/>
            <person name="Wang J.Y."/>
            <person name="Zheng P.J."/>
            <person name="Li K.L."/>
            <person name="Liang Y.M."/>
            <person name="Chen X.F."/>
            <person name="Zhang C."/>
            <person name="Zhao X."/>
            <person name="He X."/>
            <person name="Zhang G.Q."/>
            <person name="Liu Z.J."/>
            <person name="Xu Q."/>
        </authorList>
    </citation>
    <scope>NUCLEOTIDE SEQUENCE [LARGE SCALE GENOMIC DNA]</scope>
    <source>
        <strain evidence="7">GZMU011</strain>
    </source>
</reference>
<evidence type="ECO:0000256" key="2">
    <source>
        <dbReference type="ARBA" id="ARBA00022692"/>
    </source>
</evidence>
<feature type="region of interest" description="Disordered" evidence="5">
    <location>
        <begin position="187"/>
        <end position="210"/>
    </location>
</feature>
<dbReference type="EMBL" id="JANQDX010000006">
    <property type="protein sequence ID" value="KAL0923565.1"/>
    <property type="molecule type" value="Genomic_DNA"/>
</dbReference>
<evidence type="ECO:0000313" key="8">
    <source>
        <dbReference type="Proteomes" id="UP001552299"/>
    </source>
</evidence>
<dbReference type="PANTHER" id="PTHR34836">
    <property type="entry name" value="OS06G0188250 PROTEIN"/>
    <property type="match status" value="1"/>
</dbReference>
<evidence type="ECO:0000256" key="1">
    <source>
        <dbReference type="ARBA" id="ARBA00004370"/>
    </source>
</evidence>
<dbReference type="InterPro" id="IPR015683">
    <property type="entry name" value="Ionotropic_Glu_rcpt"/>
</dbReference>
<dbReference type="AlphaFoldDB" id="A0ABD0VET8"/>
<accession>A0ABD0VET8</accession>
<evidence type="ECO:0000256" key="4">
    <source>
        <dbReference type="ARBA" id="ARBA00023136"/>
    </source>
</evidence>
<dbReference type="SUPFAM" id="SSF53822">
    <property type="entry name" value="Periplasmic binding protein-like I"/>
    <property type="match status" value="1"/>
</dbReference>
<dbReference type="InterPro" id="IPR028082">
    <property type="entry name" value="Peripla_BP_I"/>
</dbReference>
<comment type="caution">
    <text evidence="7">The sequence shown here is derived from an EMBL/GenBank/DDBJ whole genome shotgun (WGS) entry which is preliminary data.</text>
</comment>
<dbReference type="Proteomes" id="UP001552299">
    <property type="component" value="Unassembled WGS sequence"/>
</dbReference>
<evidence type="ECO:0000313" key="7">
    <source>
        <dbReference type="EMBL" id="KAL0923565.1"/>
    </source>
</evidence>
<dbReference type="InterPro" id="IPR001828">
    <property type="entry name" value="ANF_lig-bd_rcpt"/>
</dbReference>
<gene>
    <name evidence="7" type="ORF">M5K25_007627</name>
</gene>
<organism evidence="7 8">
    <name type="scientific">Dendrobium thyrsiflorum</name>
    <name type="common">Pinecone-like raceme dendrobium</name>
    <name type="synonym">Orchid</name>
    <dbReference type="NCBI Taxonomy" id="117978"/>
    <lineage>
        <taxon>Eukaryota</taxon>
        <taxon>Viridiplantae</taxon>
        <taxon>Streptophyta</taxon>
        <taxon>Embryophyta</taxon>
        <taxon>Tracheophyta</taxon>
        <taxon>Spermatophyta</taxon>
        <taxon>Magnoliopsida</taxon>
        <taxon>Liliopsida</taxon>
        <taxon>Asparagales</taxon>
        <taxon>Orchidaceae</taxon>
        <taxon>Epidendroideae</taxon>
        <taxon>Malaxideae</taxon>
        <taxon>Dendrobiinae</taxon>
        <taxon>Dendrobium</taxon>
    </lineage>
</organism>
<keyword evidence="8" id="KW-1185">Reference proteome</keyword>
<evidence type="ECO:0000256" key="5">
    <source>
        <dbReference type="SAM" id="MobiDB-lite"/>
    </source>
</evidence>
<sequence length="587" mass="65935">MDCRRRSAVDDDRSRRWVVDDDRYPRRWDVDNDRSRIAFYQAQSKASLDRIDKTLRSKRRIRMSSATIPAYSPSSSRLSAASREHHHFRHKPAEVDHYPPLEVPLRWRDPPPEYPPLELPLKWRNPLPDRLICNQPTVVARIFRPTELPILYDSPPTSASSIPPTLSHYRNVTDLELDINQICDPQQLQHDSPLPHLQHSTRDSMPGVSGIECDSTLEIAEQSRSKGSSEPPSSTTVVVADDSNEHSYGDPRACTHLSSPKFPAPAPASQEQSVLGPIRSSSRRMDADDVLDPNSLSNVPLAKPSSLPHDQPSPANHPLPVTYVLSERTAPAAKRGLYRMHPASDPVPSRDAQHSDMFVPEAETPSDVHIVSAQVCISSPTIPCGDAASTAPLQPPVQEVLNSGWVEAAEALAVQTVKRFDRHLMDHGDGETELNDNYNVGIGNNFIAGVEMPGLNSAEKVDPTPCSQIARRNVTDEQESRYDSIIQEFNWRKVVPVYVDDEYGNGIMPFLINEFQLIDVRVPYRSSIPPSATKSQILKELSRIKEMQTRVFVVHMTCESWLETFYNCQGGGNVERRICVDYNIWFD</sequence>
<comment type="subcellular location">
    <subcellularLocation>
        <location evidence="1">Membrane</location>
    </subcellularLocation>
</comment>
<keyword evidence="3" id="KW-1133">Transmembrane helix</keyword>
<dbReference type="GO" id="GO:0016020">
    <property type="term" value="C:membrane"/>
    <property type="evidence" value="ECO:0007669"/>
    <property type="project" value="UniProtKB-SubCell"/>
</dbReference>
<evidence type="ECO:0000259" key="6">
    <source>
        <dbReference type="Pfam" id="PF01094"/>
    </source>
</evidence>
<feature type="domain" description="Receptor ligand binding region" evidence="6">
    <location>
        <begin position="483"/>
        <end position="557"/>
    </location>
</feature>
<keyword evidence="4" id="KW-0472">Membrane</keyword>
<evidence type="ECO:0000256" key="3">
    <source>
        <dbReference type="ARBA" id="ARBA00022989"/>
    </source>
</evidence>
<feature type="region of interest" description="Disordered" evidence="5">
    <location>
        <begin position="242"/>
        <end position="317"/>
    </location>
</feature>
<keyword evidence="2" id="KW-0812">Transmembrane</keyword>
<dbReference type="Pfam" id="PF01094">
    <property type="entry name" value="ANF_receptor"/>
    <property type="match status" value="1"/>
</dbReference>
<protein>
    <recommendedName>
        <fullName evidence="6">Receptor ligand binding region domain-containing protein</fullName>
    </recommendedName>
</protein>
<proteinExistence type="predicted"/>
<dbReference type="PANTHER" id="PTHR34836:SF1">
    <property type="entry name" value="OS09G0428600 PROTEIN"/>
    <property type="match status" value="1"/>
</dbReference>